<evidence type="ECO:0000256" key="6">
    <source>
        <dbReference type="ARBA" id="ARBA00022871"/>
    </source>
</evidence>
<dbReference type="PANTHER" id="PTHR11604:SF2">
    <property type="entry name" value="PROFILIN-4"/>
    <property type="match status" value="1"/>
</dbReference>
<feature type="transmembrane region" description="Helical" evidence="10">
    <location>
        <begin position="89"/>
        <end position="106"/>
    </location>
</feature>
<dbReference type="EnsemblMetazoa" id="CLYHEMT007138.1">
    <property type="protein sequence ID" value="CLYHEMP007138.1"/>
    <property type="gene ID" value="CLYHEMG007138"/>
</dbReference>
<evidence type="ECO:0000256" key="9">
    <source>
        <dbReference type="RuleBase" id="RU003909"/>
    </source>
</evidence>
<evidence type="ECO:0000256" key="1">
    <source>
        <dbReference type="ARBA" id="ARBA00004496"/>
    </source>
</evidence>
<keyword evidence="6" id="KW-0744">Spermatogenesis</keyword>
<dbReference type="SMART" id="SM00392">
    <property type="entry name" value="PROF"/>
    <property type="match status" value="1"/>
</dbReference>
<evidence type="ECO:0000256" key="3">
    <source>
        <dbReference type="ARBA" id="ARBA00022473"/>
    </source>
</evidence>
<dbReference type="Gene3D" id="3.30.450.30">
    <property type="entry name" value="Dynein light chain 2a, cytoplasmic"/>
    <property type="match status" value="1"/>
</dbReference>
<dbReference type="GeneID" id="136811525"/>
<dbReference type="PANTHER" id="PTHR11604">
    <property type="entry name" value="PROFILIN"/>
    <property type="match status" value="1"/>
</dbReference>
<keyword evidence="7" id="KW-0446">Lipid-binding</keyword>
<dbReference type="GO" id="GO:0003785">
    <property type="term" value="F:actin monomer binding"/>
    <property type="evidence" value="ECO:0007669"/>
    <property type="project" value="TreeGrafter"/>
</dbReference>
<comment type="function">
    <text evidence="8">Involved in male fertility. Required for manchette development and acrosome biogenesis during spermiogenesis. Binds in vitro to phospholipids, including phosphatidylinositol 3-phosphate (PtdIns(3)P), phosphatidylinositol 4,5-bisphosphate (PtdIns(4,5)P2), phosphatidylinositol 4-phosphate (PtdIns(4)P) and phosphatidic acid (PA). Contrary to other profilin family members, does not bind to actin in vitro.</text>
</comment>
<sequence length="129" mass="14582">MNNQTQTLLQECLVSTGHVECCAIFRRKDILLRANSNGFTLSIQEMEDLSNTFSNLSETHSRGILLKDTNYKVIRADKYSIYGKKGKEGLVMIRTSILIILALYSADMYPSIVVEAVEKLGDYLREKGK</sequence>
<evidence type="ECO:0000256" key="10">
    <source>
        <dbReference type="SAM" id="Phobius"/>
    </source>
</evidence>
<dbReference type="Pfam" id="PF00235">
    <property type="entry name" value="Profilin"/>
    <property type="match status" value="1"/>
</dbReference>
<dbReference type="InterPro" id="IPR036140">
    <property type="entry name" value="PFN_sf"/>
</dbReference>
<comment type="similarity">
    <text evidence="2 9">Belongs to the profilin family.</text>
</comment>
<dbReference type="PRINTS" id="PR00392">
    <property type="entry name" value="PROFILIN"/>
</dbReference>
<dbReference type="CDD" id="cd00148">
    <property type="entry name" value="PROF"/>
    <property type="match status" value="1"/>
</dbReference>
<protein>
    <recommendedName>
        <fullName evidence="9">Profilin</fullName>
    </recommendedName>
</protein>
<dbReference type="SUPFAM" id="SSF55770">
    <property type="entry name" value="Profilin (actin-binding protein)"/>
    <property type="match status" value="1"/>
</dbReference>
<dbReference type="RefSeq" id="XP_066924250.1">
    <property type="nucleotide sequence ID" value="XM_067068149.1"/>
</dbReference>
<keyword evidence="3" id="KW-0217">Developmental protein</keyword>
<keyword evidence="4" id="KW-0963">Cytoplasm</keyword>
<dbReference type="Proteomes" id="UP000594262">
    <property type="component" value="Unplaced"/>
</dbReference>
<organism evidence="11 12">
    <name type="scientific">Clytia hemisphaerica</name>
    <dbReference type="NCBI Taxonomy" id="252671"/>
    <lineage>
        <taxon>Eukaryota</taxon>
        <taxon>Metazoa</taxon>
        <taxon>Cnidaria</taxon>
        <taxon>Hydrozoa</taxon>
        <taxon>Hydroidolina</taxon>
        <taxon>Leptothecata</taxon>
        <taxon>Obeliida</taxon>
        <taxon>Clytiidae</taxon>
        <taxon>Clytia</taxon>
    </lineage>
</organism>
<comment type="subcellular location">
    <subcellularLocation>
        <location evidence="1">Cytoplasm</location>
    </subcellularLocation>
</comment>
<evidence type="ECO:0000256" key="7">
    <source>
        <dbReference type="ARBA" id="ARBA00023121"/>
    </source>
</evidence>
<keyword evidence="5" id="KW-0221">Differentiation</keyword>
<evidence type="ECO:0000313" key="12">
    <source>
        <dbReference type="Proteomes" id="UP000594262"/>
    </source>
</evidence>
<dbReference type="GO" id="GO:0008289">
    <property type="term" value="F:lipid binding"/>
    <property type="evidence" value="ECO:0007669"/>
    <property type="project" value="UniProtKB-KW"/>
</dbReference>
<evidence type="ECO:0000256" key="8">
    <source>
        <dbReference type="ARBA" id="ARBA00059169"/>
    </source>
</evidence>
<dbReference type="OrthoDB" id="421374at2759"/>
<proteinExistence type="inferred from homology"/>
<keyword evidence="10" id="KW-1133">Transmembrane helix</keyword>
<dbReference type="AlphaFoldDB" id="A0A7M5VBI0"/>
<keyword evidence="9" id="KW-0009">Actin-binding</keyword>
<dbReference type="GO" id="GO:0007283">
    <property type="term" value="P:spermatogenesis"/>
    <property type="evidence" value="ECO:0007669"/>
    <property type="project" value="UniProtKB-KW"/>
</dbReference>
<evidence type="ECO:0000256" key="5">
    <source>
        <dbReference type="ARBA" id="ARBA00022782"/>
    </source>
</evidence>
<dbReference type="GO" id="GO:0030154">
    <property type="term" value="P:cell differentiation"/>
    <property type="evidence" value="ECO:0007669"/>
    <property type="project" value="UniProtKB-KW"/>
</dbReference>
<accession>A0A7M5VBI0</accession>
<dbReference type="InterPro" id="IPR048278">
    <property type="entry name" value="PFN"/>
</dbReference>
<keyword evidence="10" id="KW-0812">Transmembrane</keyword>
<keyword evidence="12" id="KW-1185">Reference proteome</keyword>
<evidence type="ECO:0000256" key="4">
    <source>
        <dbReference type="ARBA" id="ARBA00022490"/>
    </source>
</evidence>
<evidence type="ECO:0000256" key="2">
    <source>
        <dbReference type="ARBA" id="ARBA00010058"/>
    </source>
</evidence>
<reference evidence="11" key="1">
    <citation type="submission" date="2021-01" db="UniProtKB">
        <authorList>
            <consortium name="EnsemblMetazoa"/>
        </authorList>
    </citation>
    <scope>IDENTIFICATION</scope>
</reference>
<dbReference type="InterPro" id="IPR005455">
    <property type="entry name" value="PFN_euk"/>
</dbReference>
<name>A0A7M5VBI0_9CNID</name>
<keyword evidence="10" id="KW-0472">Membrane</keyword>
<evidence type="ECO:0000313" key="11">
    <source>
        <dbReference type="EnsemblMetazoa" id="CLYHEMP007138.1"/>
    </source>
</evidence>
<dbReference type="GO" id="GO:0005938">
    <property type="term" value="C:cell cortex"/>
    <property type="evidence" value="ECO:0007669"/>
    <property type="project" value="TreeGrafter"/>
</dbReference>
<dbReference type="FunFam" id="3.30.450.30:FF:000007">
    <property type="entry name" value="Profilin"/>
    <property type="match status" value="1"/>
</dbReference>